<gene>
    <name evidence="2" type="ORF">D8674_000979</name>
</gene>
<keyword evidence="3" id="KW-1185">Reference proteome</keyword>
<name>A0A5N5F4R7_9ROSA</name>
<dbReference type="Proteomes" id="UP000327157">
    <property type="component" value="Chromosome 1"/>
</dbReference>
<proteinExistence type="predicted"/>
<reference evidence="3" key="2">
    <citation type="submission" date="2019-10" db="EMBL/GenBank/DDBJ databases">
        <title>A de novo genome assembly of a pear dwarfing rootstock.</title>
        <authorList>
            <person name="Wang F."/>
            <person name="Wang J."/>
            <person name="Li S."/>
            <person name="Zhang Y."/>
            <person name="Fang M."/>
            <person name="Ma L."/>
            <person name="Zhao Y."/>
            <person name="Jiang S."/>
        </authorList>
    </citation>
    <scope>NUCLEOTIDE SEQUENCE [LARGE SCALE GENOMIC DNA]</scope>
</reference>
<protein>
    <submittedName>
        <fullName evidence="2">Uncharacterized protein</fullName>
    </submittedName>
</protein>
<evidence type="ECO:0000313" key="3">
    <source>
        <dbReference type="Proteomes" id="UP000327157"/>
    </source>
</evidence>
<feature type="region of interest" description="Disordered" evidence="1">
    <location>
        <begin position="24"/>
        <end position="53"/>
    </location>
</feature>
<reference evidence="2 3" key="1">
    <citation type="submission" date="2019-09" db="EMBL/GenBank/DDBJ databases">
        <authorList>
            <person name="Ou C."/>
        </authorList>
    </citation>
    <scope>NUCLEOTIDE SEQUENCE [LARGE SCALE GENOMIC DNA]</scope>
    <source>
        <strain evidence="2">S2</strain>
        <tissue evidence="2">Leaf</tissue>
    </source>
</reference>
<sequence>MSSSEILPLFHFNTKIGDFGLKTEGKEKRRRKRAVEGEEGWDDKGEEGSSGRD</sequence>
<dbReference type="EMBL" id="SMOL01000768">
    <property type="protein sequence ID" value="KAB2598059.1"/>
    <property type="molecule type" value="Genomic_DNA"/>
</dbReference>
<organism evidence="2 3">
    <name type="scientific">Pyrus ussuriensis x Pyrus communis</name>
    <dbReference type="NCBI Taxonomy" id="2448454"/>
    <lineage>
        <taxon>Eukaryota</taxon>
        <taxon>Viridiplantae</taxon>
        <taxon>Streptophyta</taxon>
        <taxon>Embryophyta</taxon>
        <taxon>Tracheophyta</taxon>
        <taxon>Spermatophyta</taxon>
        <taxon>Magnoliopsida</taxon>
        <taxon>eudicotyledons</taxon>
        <taxon>Gunneridae</taxon>
        <taxon>Pentapetalae</taxon>
        <taxon>rosids</taxon>
        <taxon>fabids</taxon>
        <taxon>Rosales</taxon>
        <taxon>Rosaceae</taxon>
        <taxon>Amygdaloideae</taxon>
        <taxon>Maleae</taxon>
        <taxon>Pyrus</taxon>
    </lineage>
</organism>
<comment type="caution">
    <text evidence="2">The sequence shown here is derived from an EMBL/GenBank/DDBJ whole genome shotgun (WGS) entry which is preliminary data.</text>
</comment>
<reference evidence="2 3" key="3">
    <citation type="submission" date="2019-11" db="EMBL/GenBank/DDBJ databases">
        <title>A de novo genome assembly of a pear dwarfing rootstock.</title>
        <authorList>
            <person name="Wang F."/>
            <person name="Wang J."/>
            <person name="Li S."/>
            <person name="Zhang Y."/>
            <person name="Fang M."/>
            <person name="Ma L."/>
            <person name="Zhao Y."/>
            <person name="Jiang S."/>
        </authorList>
    </citation>
    <scope>NUCLEOTIDE SEQUENCE [LARGE SCALE GENOMIC DNA]</scope>
    <source>
        <strain evidence="2">S2</strain>
        <tissue evidence="2">Leaf</tissue>
    </source>
</reference>
<evidence type="ECO:0000313" key="2">
    <source>
        <dbReference type="EMBL" id="KAB2598059.1"/>
    </source>
</evidence>
<feature type="compositionally biased region" description="Basic and acidic residues" evidence="1">
    <location>
        <begin position="42"/>
        <end position="53"/>
    </location>
</feature>
<evidence type="ECO:0000256" key="1">
    <source>
        <dbReference type="SAM" id="MobiDB-lite"/>
    </source>
</evidence>
<dbReference type="AlphaFoldDB" id="A0A5N5F4R7"/>
<accession>A0A5N5F4R7</accession>